<reference evidence="1" key="1">
    <citation type="submission" date="2018-02" db="EMBL/GenBank/DDBJ databases">
        <title>Rhizophora mucronata_Transcriptome.</title>
        <authorList>
            <person name="Meera S.P."/>
            <person name="Sreeshan A."/>
            <person name="Augustine A."/>
        </authorList>
    </citation>
    <scope>NUCLEOTIDE SEQUENCE</scope>
    <source>
        <tissue evidence="1">Leaf</tissue>
    </source>
</reference>
<dbReference type="AlphaFoldDB" id="A0A2P2IXH7"/>
<name>A0A2P2IXH7_RHIMU</name>
<organism evidence="1">
    <name type="scientific">Rhizophora mucronata</name>
    <name type="common">Asiatic mangrove</name>
    <dbReference type="NCBI Taxonomy" id="61149"/>
    <lineage>
        <taxon>Eukaryota</taxon>
        <taxon>Viridiplantae</taxon>
        <taxon>Streptophyta</taxon>
        <taxon>Embryophyta</taxon>
        <taxon>Tracheophyta</taxon>
        <taxon>Spermatophyta</taxon>
        <taxon>Magnoliopsida</taxon>
        <taxon>eudicotyledons</taxon>
        <taxon>Gunneridae</taxon>
        <taxon>Pentapetalae</taxon>
        <taxon>rosids</taxon>
        <taxon>fabids</taxon>
        <taxon>Malpighiales</taxon>
        <taxon>Rhizophoraceae</taxon>
        <taxon>Rhizophora</taxon>
    </lineage>
</organism>
<sequence length="29" mass="3173">MLILLSSISSSNRINSLEIFGVSCRLTDC</sequence>
<protein>
    <submittedName>
        <fullName evidence="1">Uncharacterized protein</fullName>
    </submittedName>
</protein>
<proteinExistence type="predicted"/>
<evidence type="ECO:0000313" key="1">
    <source>
        <dbReference type="EMBL" id="MBW85925.1"/>
    </source>
</evidence>
<accession>A0A2P2IXH7</accession>
<dbReference type="EMBL" id="GGEC01005442">
    <property type="protein sequence ID" value="MBW85925.1"/>
    <property type="molecule type" value="Transcribed_RNA"/>
</dbReference>